<dbReference type="Proteomes" id="UP000070700">
    <property type="component" value="Unassembled WGS sequence"/>
</dbReference>
<sequence length="370" mass="41500">MNSDREPMLNASQFAEDLGPQQLRLIQELEKPSPDTIPNGPVVDGIKLGLALNEKRHAANVYEMIYNGRKGGLGPEEERTLASGHEYACLCLQINYFQQAEVVLKEVWVRRQTVLGVANPQTLQSGFQLGQIFFRTERHDAALDMHQAVYRHRRDLFGAHSMETIQSAEIYGQILMCRDSTEVQVQEGWTLLHQTLEVQKDIYGVTTDTVVSALRLAAITAISGRFRQSGELFAWLYEVGVDSVRKPGQFGYSPAKLAVGFAASGMAFLEGNDSKGNRLLERIGEYSADIYGLASAETHLIAYLHAFILFLQRRGRRSKSILRRVFEMRKQHLGRRHPGTKAAAIILAMGILLDSLLSKTKINEELDENQ</sequence>
<dbReference type="EMBL" id="KQ947445">
    <property type="protein sequence ID" value="KUJ06524.1"/>
    <property type="molecule type" value="Genomic_DNA"/>
</dbReference>
<dbReference type="AlphaFoldDB" id="A0A132B3M6"/>
<gene>
    <name evidence="1" type="ORF">LY89DRAFT_790394</name>
</gene>
<dbReference type="InterPro" id="IPR011990">
    <property type="entry name" value="TPR-like_helical_dom_sf"/>
</dbReference>
<keyword evidence="2" id="KW-1185">Reference proteome</keyword>
<evidence type="ECO:0000313" key="2">
    <source>
        <dbReference type="Proteomes" id="UP000070700"/>
    </source>
</evidence>
<reference evidence="1 2" key="1">
    <citation type="submission" date="2015-10" db="EMBL/GenBank/DDBJ databases">
        <title>Full genome of DAOMC 229536 Phialocephala scopiformis, a fungal endophyte of spruce producing the potent anti-insectan compound rugulosin.</title>
        <authorList>
            <consortium name="DOE Joint Genome Institute"/>
            <person name="Walker A.K."/>
            <person name="Frasz S.L."/>
            <person name="Seifert K.A."/>
            <person name="Miller J.D."/>
            <person name="Mondo S.J."/>
            <person name="Labutti K."/>
            <person name="Lipzen A."/>
            <person name="Dockter R."/>
            <person name="Kennedy M."/>
            <person name="Grigoriev I.V."/>
            <person name="Spatafora J.W."/>
        </authorList>
    </citation>
    <scope>NUCLEOTIDE SEQUENCE [LARGE SCALE GENOMIC DNA]</scope>
    <source>
        <strain evidence="1 2">CBS 120377</strain>
    </source>
</reference>
<accession>A0A132B3M6</accession>
<evidence type="ECO:0000313" key="1">
    <source>
        <dbReference type="EMBL" id="KUJ06524.1"/>
    </source>
</evidence>
<protein>
    <submittedName>
        <fullName evidence="1">Uncharacterized protein</fullName>
    </submittedName>
</protein>
<dbReference type="Gene3D" id="1.25.40.10">
    <property type="entry name" value="Tetratricopeptide repeat domain"/>
    <property type="match status" value="1"/>
</dbReference>
<dbReference type="InParanoid" id="A0A132B3M6"/>
<name>A0A132B3M6_MOLSC</name>
<dbReference type="Pfam" id="PF13374">
    <property type="entry name" value="TPR_10"/>
    <property type="match status" value="1"/>
</dbReference>
<dbReference type="KEGG" id="psco:LY89DRAFT_790394"/>
<proteinExistence type="predicted"/>
<organism evidence="1 2">
    <name type="scientific">Mollisia scopiformis</name>
    <name type="common">Conifer needle endophyte fungus</name>
    <name type="synonym">Phialocephala scopiformis</name>
    <dbReference type="NCBI Taxonomy" id="149040"/>
    <lineage>
        <taxon>Eukaryota</taxon>
        <taxon>Fungi</taxon>
        <taxon>Dikarya</taxon>
        <taxon>Ascomycota</taxon>
        <taxon>Pezizomycotina</taxon>
        <taxon>Leotiomycetes</taxon>
        <taxon>Helotiales</taxon>
        <taxon>Mollisiaceae</taxon>
        <taxon>Mollisia</taxon>
    </lineage>
</organism>
<dbReference type="RefSeq" id="XP_018060879.1">
    <property type="nucleotide sequence ID" value="XM_018223362.1"/>
</dbReference>
<dbReference type="GeneID" id="28833088"/>
<dbReference type="OrthoDB" id="3555571at2759"/>